<accession>A0A381UJ15</accession>
<sequence length="323" mass="34211">MKISNTVLLFLLGSLLAAAGEVDRLISDLREGDKVARREAARALALLGPEAKPAVPALVRALDDDQEQVFFWSATALANLGPDAHGATPELIKRLRRSSRRYRDQVRLRVVTALTRIGPAAVPQLIDALGNESESIRSGAARVLGNMGSDAHEAAPRLFTLLADEETYLGEAAGAALGKIGPAAHPQVLEALGSDNENVRAAAAVAIGWMSEPGEPAKRLAKRLEAEPSSRVTANGLQALNRVGLPGEQLLPLLLQALDHDGDRVRHEAMNGLLSLRPDSRAAVPHLVGRLASDDPVKRGQAINLLGRIGPDAGDAVPRLITQ</sequence>
<dbReference type="PANTHER" id="PTHR12697">
    <property type="entry name" value="PBS LYASE HEAT-LIKE PROTEIN"/>
    <property type="match status" value="1"/>
</dbReference>
<dbReference type="GO" id="GO:0016491">
    <property type="term" value="F:oxidoreductase activity"/>
    <property type="evidence" value="ECO:0007669"/>
    <property type="project" value="TreeGrafter"/>
</dbReference>
<dbReference type="PANTHER" id="PTHR12697:SF5">
    <property type="entry name" value="DEOXYHYPUSINE HYDROXYLASE"/>
    <property type="match status" value="1"/>
</dbReference>
<protein>
    <recommendedName>
        <fullName evidence="2">HEAT repeat domain-containing protein</fullName>
    </recommendedName>
</protein>
<feature type="non-terminal residue" evidence="1">
    <location>
        <position position="323"/>
    </location>
</feature>
<dbReference type="InterPro" id="IPR011989">
    <property type="entry name" value="ARM-like"/>
</dbReference>
<evidence type="ECO:0000313" key="1">
    <source>
        <dbReference type="EMBL" id="SVA28172.1"/>
    </source>
</evidence>
<name>A0A381UJ15_9ZZZZ</name>
<dbReference type="Gene3D" id="1.25.10.10">
    <property type="entry name" value="Leucine-rich Repeat Variant"/>
    <property type="match status" value="2"/>
</dbReference>
<reference evidence="1" key="1">
    <citation type="submission" date="2018-05" db="EMBL/GenBank/DDBJ databases">
        <authorList>
            <person name="Lanie J.A."/>
            <person name="Ng W.-L."/>
            <person name="Kazmierczak K.M."/>
            <person name="Andrzejewski T.M."/>
            <person name="Davidsen T.M."/>
            <person name="Wayne K.J."/>
            <person name="Tettelin H."/>
            <person name="Glass J.I."/>
            <person name="Rusch D."/>
            <person name="Podicherti R."/>
            <person name="Tsui H.-C.T."/>
            <person name="Winkler M.E."/>
        </authorList>
    </citation>
    <scope>NUCLEOTIDE SEQUENCE</scope>
</reference>
<dbReference type="Pfam" id="PF13646">
    <property type="entry name" value="HEAT_2"/>
    <property type="match status" value="2"/>
</dbReference>
<gene>
    <name evidence="1" type="ORF">METZ01_LOCUS81026</name>
</gene>
<proteinExistence type="predicted"/>
<dbReference type="SUPFAM" id="SSF48371">
    <property type="entry name" value="ARM repeat"/>
    <property type="match status" value="1"/>
</dbReference>
<dbReference type="EMBL" id="UINC01006545">
    <property type="protein sequence ID" value="SVA28172.1"/>
    <property type="molecule type" value="Genomic_DNA"/>
</dbReference>
<evidence type="ECO:0008006" key="2">
    <source>
        <dbReference type="Google" id="ProtNLM"/>
    </source>
</evidence>
<dbReference type="Pfam" id="PF03130">
    <property type="entry name" value="HEAT_PBS"/>
    <property type="match status" value="1"/>
</dbReference>
<dbReference type="AlphaFoldDB" id="A0A381UJ15"/>
<dbReference type="SMART" id="SM00567">
    <property type="entry name" value="EZ_HEAT"/>
    <property type="match status" value="7"/>
</dbReference>
<dbReference type="InterPro" id="IPR004155">
    <property type="entry name" value="PBS_lyase_HEAT"/>
</dbReference>
<organism evidence="1">
    <name type="scientific">marine metagenome</name>
    <dbReference type="NCBI Taxonomy" id="408172"/>
    <lineage>
        <taxon>unclassified sequences</taxon>
        <taxon>metagenomes</taxon>
        <taxon>ecological metagenomes</taxon>
    </lineage>
</organism>
<dbReference type="InterPro" id="IPR016024">
    <property type="entry name" value="ARM-type_fold"/>
</dbReference>